<evidence type="ECO:0000256" key="7">
    <source>
        <dbReference type="ARBA" id="ARBA00024699"/>
    </source>
</evidence>
<organism evidence="17 18">
    <name type="scientific">Hypholoma sublateritium (strain FD-334 SS-4)</name>
    <dbReference type="NCBI Taxonomy" id="945553"/>
    <lineage>
        <taxon>Eukaryota</taxon>
        <taxon>Fungi</taxon>
        <taxon>Dikarya</taxon>
        <taxon>Basidiomycota</taxon>
        <taxon>Agaricomycotina</taxon>
        <taxon>Agaricomycetes</taxon>
        <taxon>Agaricomycetidae</taxon>
        <taxon>Agaricales</taxon>
        <taxon>Agaricineae</taxon>
        <taxon>Strophariaceae</taxon>
        <taxon>Hypholoma</taxon>
    </lineage>
</organism>
<dbReference type="Pfam" id="PF05199">
    <property type="entry name" value="GMC_oxred_C"/>
    <property type="match status" value="1"/>
</dbReference>
<dbReference type="SUPFAM" id="SSF51905">
    <property type="entry name" value="FAD/NAD(P)-binding domain"/>
    <property type="match status" value="1"/>
</dbReference>
<dbReference type="EC" id="1.1.99.29" evidence="5"/>
<comment type="similarity">
    <text evidence="3">Belongs to the GMC oxidoreductase family.</text>
</comment>
<evidence type="ECO:0000256" key="11">
    <source>
        <dbReference type="ARBA" id="ARBA00034050"/>
    </source>
</evidence>
<evidence type="ECO:0000256" key="10">
    <source>
        <dbReference type="ARBA" id="ARBA00034029"/>
    </source>
</evidence>
<feature type="active site" description="Proton donor" evidence="13">
    <location>
        <position position="570"/>
    </location>
</feature>
<dbReference type="GO" id="GO:0033718">
    <property type="term" value="F:pyranose dehydrogenase (acceptor) activity"/>
    <property type="evidence" value="ECO:0007669"/>
    <property type="project" value="UniProtKB-EC"/>
</dbReference>
<feature type="active site" description="Proton acceptor" evidence="13">
    <location>
        <position position="613"/>
    </location>
</feature>
<evidence type="ECO:0000256" key="3">
    <source>
        <dbReference type="ARBA" id="ARBA00010790"/>
    </source>
</evidence>
<comment type="function">
    <text evidence="7">Catalyzes the single-oxidation or sequential double oxidation reaction of carbohydrates primarily at carbon-2 and/or carbon-3 with the concomitant reduction of the flavin. The enzyme exhibits a broad sugar substrate specificity, oxidizing different aldopyranoses to the corresponding C-1, C-2, C-3 or C-1,2, C-2,3 and C-3,4 (di)dehydro sugars with substrate-specific regioselectivity. Accepts only a narrow range of electron acceptors such as substituted benzoquinones and complexed metal ions and reacts extremely slowly with O(2) as acceptor. May play a role in the natural recycling of plant matter by oxidizing all major monosaccharides in lignocellulose and by reducing quinone compounds or reactive radical species generated during lignin depolymerization.</text>
</comment>
<evidence type="ECO:0000256" key="9">
    <source>
        <dbReference type="ARBA" id="ARBA00034010"/>
    </source>
</evidence>
<comment type="catalytic activity">
    <reaction evidence="11">
        <text>a pyranoside + acceptor = a pyranosid-3-ulose + reduced acceptor.</text>
        <dbReference type="EC" id="1.1.99.29"/>
    </reaction>
</comment>
<dbReference type="Gene3D" id="3.50.50.60">
    <property type="entry name" value="FAD/NAD(P)-binding domain"/>
    <property type="match status" value="1"/>
</dbReference>
<name>A0A0D2P6G6_HYPSF</name>
<dbReference type="SUPFAM" id="SSF54373">
    <property type="entry name" value="FAD-linked reductases, C-terminal domain"/>
    <property type="match status" value="1"/>
</dbReference>
<dbReference type="STRING" id="945553.A0A0D2P6G6"/>
<comment type="catalytic activity">
    <reaction evidence="9">
        <text>pyranose + acceptor = pyranos-2,3-diulose + reduced acceptor.</text>
        <dbReference type="EC" id="1.1.99.29"/>
    </reaction>
</comment>
<reference evidence="18" key="1">
    <citation type="submission" date="2014-04" db="EMBL/GenBank/DDBJ databases">
        <title>Evolutionary Origins and Diversification of the Mycorrhizal Mutualists.</title>
        <authorList>
            <consortium name="DOE Joint Genome Institute"/>
            <consortium name="Mycorrhizal Genomics Consortium"/>
            <person name="Kohler A."/>
            <person name="Kuo A."/>
            <person name="Nagy L.G."/>
            <person name="Floudas D."/>
            <person name="Copeland A."/>
            <person name="Barry K.W."/>
            <person name="Cichocki N."/>
            <person name="Veneault-Fourrey C."/>
            <person name="LaButti K."/>
            <person name="Lindquist E.A."/>
            <person name="Lipzen A."/>
            <person name="Lundell T."/>
            <person name="Morin E."/>
            <person name="Murat C."/>
            <person name="Riley R."/>
            <person name="Ohm R."/>
            <person name="Sun H."/>
            <person name="Tunlid A."/>
            <person name="Henrissat B."/>
            <person name="Grigoriev I.V."/>
            <person name="Hibbett D.S."/>
            <person name="Martin F."/>
        </authorList>
    </citation>
    <scope>NUCLEOTIDE SEQUENCE [LARGE SCALE GENOMIC DNA]</scope>
    <source>
        <strain evidence="18">FD-334 SS-4</strain>
    </source>
</reference>
<dbReference type="InterPro" id="IPR036188">
    <property type="entry name" value="FAD/NAD-bd_sf"/>
</dbReference>
<dbReference type="OMA" id="IWTPWLL"/>
<comment type="catalytic activity">
    <reaction evidence="10">
        <text>pyranose + acceptor = pyranos-3-ulose + reduced acceptor.</text>
        <dbReference type="EC" id="1.1.99.29"/>
    </reaction>
</comment>
<dbReference type="GO" id="GO:0005576">
    <property type="term" value="C:extracellular region"/>
    <property type="evidence" value="ECO:0007669"/>
    <property type="project" value="UniProtKB-SubCell"/>
</dbReference>
<sequence>MDERWPVENVRIHTSLYISENLRRIILRIFGAQGYLDISRDIYSRQISISQLSSAYDYIVVGGGQSGLVIATRLSEDPAKTVLVVEYGYFDDDPAQLDPSSATNYLPKDLFNVTTVPQPGIGGRLGDVFAAAVVGGGSTVNGMLFDRGSADDYDNWEKLGNPGWGFNSLLPYFKKTATFTPPRADLTAEYNITWDIASAWGNGPIQATFPDWLWPTIKRQWAAWKELGVPIQKEGASGDAFGAFWVPNNVDQTYRRSYARNAFFDPASSRPNLKLLTGYRVNEILFSDNKRANGITMQARGSPNGATITTVKAIQEVILCAGWLHTPQILQRSGLGPKSLLTQAGIPVLVDLPGVGSNLQDHPDMGMAFVYQTDDFPNPASLINNATFKAWADEQWVSRKGPLSVGIGNALATLPLPIISSTYKSTINKVQAQSATTYLPKTYGTENLKGFLAQRALILKSYARNDSGVIEIMFNGNVSVSFLLEKTLSRGTVLLNTTDRYSEPIIDFNTNINPVDSDIFVATIKFMRRWFQTTSMQHLTPVEQSPGTNVSTDAQIASWLVDNTFSSAGHSSGTAAMAPRALAGVVSPSLTVYGVTGLSVGDISIIPMIPATHTCATVYAISEKAADLIKARYNPKIAPASH</sequence>
<dbReference type="Proteomes" id="UP000054270">
    <property type="component" value="Unassembled WGS sequence"/>
</dbReference>
<comment type="subunit">
    <text evidence="4">Monomer.</text>
</comment>
<keyword evidence="6" id="KW-0964">Secreted</keyword>
<proteinExistence type="inferred from homology"/>
<dbReference type="PANTHER" id="PTHR11552">
    <property type="entry name" value="GLUCOSE-METHANOL-CHOLINE GMC OXIDOREDUCTASE"/>
    <property type="match status" value="1"/>
</dbReference>
<feature type="domain" description="Glucose-methanol-choline oxidoreductase N-terminal" evidence="15">
    <location>
        <begin position="56"/>
        <end position="363"/>
    </location>
</feature>
<dbReference type="InterPro" id="IPR000172">
    <property type="entry name" value="GMC_OxRdtase_N"/>
</dbReference>
<gene>
    <name evidence="17" type="ORF">HYPSUDRAFT_38978</name>
</gene>
<protein>
    <recommendedName>
        <fullName evidence="5">pyranose dehydrogenase (acceptor)</fullName>
        <ecNumber evidence="5">1.1.99.29</ecNumber>
    </recommendedName>
</protein>
<comment type="subcellular location">
    <subcellularLocation>
        <location evidence="2">Secreted</location>
    </subcellularLocation>
</comment>
<keyword evidence="14" id="KW-0274">FAD</keyword>
<comment type="catalytic activity">
    <reaction evidence="8">
        <text>pyranose + acceptor = pyranos-2-ulose + reduced acceptor.</text>
        <dbReference type="EC" id="1.1.99.29"/>
    </reaction>
</comment>
<evidence type="ECO:0000256" key="14">
    <source>
        <dbReference type="PIRSR" id="PIRSR000137-2"/>
    </source>
</evidence>
<evidence type="ECO:0000313" key="18">
    <source>
        <dbReference type="Proteomes" id="UP000054270"/>
    </source>
</evidence>
<evidence type="ECO:0000256" key="12">
    <source>
        <dbReference type="ARBA" id="ARBA00034059"/>
    </source>
</evidence>
<feature type="binding site" evidence="14">
    <location>
        <position position="281"/>
    </location>
    <ligand>
        <name>FAD</name>
        <dbReference type="ChEBI" id="CHEBI:57692"/>
    </ligand>
</feature>
<dbReference type="GO" id="GO:0050660">
    <property type="term" value="F:flavin adenine dinucleotide binding"/>
    <property type="evidence" value="ECO:0007669"/>
    <property type="project" value="InterPro"/>
</dbReference>
<comment type="catalytic activity">
    <reaction evidence="12">
        <text>a pyranoside + acceptor = a pyranosid-3,4-diulose + reduced acceptor.</text>
        <dbReference type="EC" id="1.1.99.29"/>
    </reaction>
</comment>
<accession>A0A0D2P6G6</accession>
<evidence type="ECO:0000313" key="17">
    <source>
        <dbReference type="EMBL" id="KJA24206.1"/>
    </source>
</evidence>
<dbReference type="InterPro" id="IPR012132">
    <property type="entry name" value="GMC_OxRdtase"/>
</dbReference>
<keyword evidence="14" id="KW-0285">Flavoprotein</keyword>
<dbReference type="InterPro" id="IPR007867">
    <property type="entry name" value="GMC_OxRtase_C"/>
</dbReference>
<evidence type="ECO:0000256" key="5">
    <source>
        <dbReference type="ARBA" id="ARBA00013177"/>
    </source>
</evidence>
<dbReference type="GO" id="GO:0044550">
    <property type="term" value="P:secondary metabolite biosynthetic process"/>
    <property type="evidence" value="ECO:0007669"/>
    <property type="project" value="TreeGrafter"/>
</dbReference>
<keyword evidence="18" id="KW-1185">Reference proteome</keyword>
<dbReference type="Gene3D" id="3.30.560.10">
    <property type="entry name" value="Glucose Oxidase, domain 3"/>
    <property type="match status" value="1"/>
</dbReference>
<feature type="binding site" evidence="14">
    <location>
        <position position="133"/>
    </location>
    <ligand>
        <name>FAD</name>
        <dbReference type="ChEBI" id="CHEBI:57692"/>
    </ligand>
</feature>
<evidence type="ECO:0000256" key="13">
    <source>
        <dbReference type="PIRSR" id="PIRSR000137-1"/>
    </source>
</evidence>
<evidence type="ECO:0000256" key="6">
    <source>
        <dbReference type="ARBA" id="ARBA00022525"/>
    </source>
</evidence>
<dbReference type="PANTHER" id="PTHR11552:SF115">
    <property type="entry name" value="DEHYDROGENASE XPTC-RELATED"/>
    <property type="match status" value="1"/>
</dbReference>
<evidence type="ECO:0000256" key="2">
    <source>
        <dbReference type="ARBA" id="ARBA00004613"/>
    </source>
</evidence>
<dbReference type="OrthoDB" id="269227at2759"/>
<dbReference type="AlphaFoldDB" id="A0A0D2P6G6"/>
<evidence type="ECO:0000256" key="4">
    <source>
        <dbReference type="ARBA" id="ARBA00011245"/>
    </source>
</evidence>
<evidence type="ECO:0000259" key="15">
    <source>
        <dbReference type="Pfam" id="PF00732"/>
    </source>
</evidence>
<evidence type="ECO:0000256" key="1">
    <source>
        <dbReference type="ARBA" id="ARBA00001974"/>
    </source>
</evidence>
<evidence type="ECO:0000259" key="16">
    <source>
        <dbReference type="Pfam" id="PF05199"/>
    </source>
</evidence>
<dbReference type="Pfam" id="PF00732">
    <property type="entry name" value="GMC_oxred_N"/>
    <property type="match status" value="1"/>
</dbReference>
<comment type="cofactor">
    <cofactor evidence="1 14">
        <name>FAD</name>
        <dbReference type="ChEBI" id="CHEBI:57692"/>
    </cofactor>
</comment>
<feature type="domain" description="Glucose-methanol-choline oxidoreductase C-terminal" evidence="16">
    <location>
        <begin position="489"/>
        <end position="621"/>
    </location>
</feature>
<evidence type="ECO:0000256" key="8">
    <source>
        <dbReference type="ARBA" id="ARBA00033986"/>
    </source>
</evidence>
<dbReference type="PIRSF" id="PIRSF000137">
    <property type="entry name" value="Alcohol_oxidase"/>
    <property type="match status" value="1"/>
</dbReference>
<dbReference type="EMBL" id="KN817538">
    <property type="protein sequence ID" value="KJA24206.1"/>
    <property type="molecule type" value="Genomic_DNA"/>
</dbReference>